<evidence type="ECO:0000313" key="1">
    <source>
        <dbReference type="EMBL" id="OYS67815.1"/>
    </source>
</evidence>
<name>A0A256SLQ2_LIMRT</name>
<sequence length="78" mass="8592">NDDGKLIEGVSVRFIADEDSTNNDSFIGSRVQKMSMPIDQWDSLVSQGIQTFSKVELTLAGFGRSSRLVKVEKVIENG</sequence>
<reference evidence="1 2" key="2">
    <citation type="submission" date="2017-09" db="EMBL/GenBank/DDBJ databases">
        <title>Tripartite evolution among Lactobacillus johnsonii, Lactobacillus taiwanensis, Lactobacillus reuteri and their rodent host.</title>
        <authorList>
            <person name="Wang T."/>
            <person name="Knowles S."/>
            <person name="Cheng C."/>
        </authorList>
    </citation>
    <scope>NUCLEOTIDE SEQUENCE [LARGE SCALE GENOMIC DNA]</scope>
    <source>
        <strain evidence="1 2">114h</strain>
    </source>
</reference>
<reference evidence="2" key="1">
    <citation type="submission" date="2017-05" db="EMBL/GenBank/DDBJ databases">
        <authorList>
            <person name="Lin X.B."/>
            <person name="Stothard P."/>
            <person name="Tasseva G."/>
            <person name="Walter J."/>
        </authorList>
    </citation>
    <scope>NUCLEOTIDE SEQUENCE [LARGE SCALE GENOMIC DNA]</scope>
    <source>
        <strain evidence="2">114h</strain>
    </source>
</reference>
<protein>
    <submittedName>
        <fullName evidence="1">Uncharacterized protein</fullName>
    </submittedName>
</protein>
<evidence type="ECO:0000313" key="2">
    <source>
        <dbReference type="Proteomes" id="UP000215747"/>
    </source>
</evidence>
<feature type="non-terminal residue" evidence="1">
    <location>
        <position position="1"/>
    </location>
</feature>
<accession>A0A256SLQ2</accession>
<proteinExistence type="predicted"/>
<dbReference type="Proteomes" id="UP000215747">
    <property type="component" value="Unassembled WGS sequence"/>
</dbReference>
<organism evidence="1 2">
    <name type="scientific">Limosilactobacillus reuteri</name>
    <name type="common">Lactobacillus reuteri</name>
    <dbReference type="NCBI Taxonomy" id="1598"/>
    <lineage>
        <taxon>Bacteria</taxon>
        <taxon>Bacillati</taxon>
        <taxon>Bacillota</taxon>
        <taxon>Bacilli</taxon>
        <taxon>Lactobacillales</taxon>
        <taxon>Lactobacillaceae</taxon>
        <taxon>Limosilactobacillus</taxon>
    </lineage>
</organism>
<dbReference type="AlphaFoldDB" id="A0A256SLQ2"/>
<gene>
    <name evidence="1" type="ORF">CBF96_08670</name>
</gene>
<comment type="caution">
    <text evidence="1">The sequence shown here is derived from an EMBL/GenBank/DDBJ whole genome shotgun (WGS) entry which is preliminary data.</text>
</comment>
<dbReference type="EMBL" id="NGPL01000061">
    <property type="protein sequence ID" value="OYS67815.1"/>
    <property type="molecule type" value="Genomic_DNA"/>
</dbReference>
<dbReference type="RefSeq" id="WP_179231230.1">
    <property type="nucleotide sequence ID" value="NZ_NGPL01000061.1"/>
</dbReference>